<dbReference type="GO" id="GO:0005737">
    <property type="term" value="C:cytoplasm"/>
    <property type="evidence" value="ECO:0007669"/>
    <property type="project" value="TreeGrafter"/>
</dbReference>
<dbReference type="InterPro" id="IPR000182">
    <property type="entry name" value="GNAT_dom"/>
</dbReference>
<dbReference type="PROSITE" id="PS51186">
    <property type="entry name" value="GNAT"/>
    <property type="match status" value="1"/>
</dbReference>
<dbReference type="EMBL" id="JJMT01000026">
    <property type="protein sequence ID" value="KEO43733.1"/>
    <property type="molecule type" value="Genomic_DNA"/>
</dbReference>
<keyword evidence="1" id="KW-0808">Transferase</keyword>
<dbReference type="Gene3D" id="3.40.630.30">
    <property type="match status" value="1"/>
</dbReference>
<dbReference type="RefSeq" id="WP_021144068.1">
    <property type="nucleotide sequence ID" value="NZ_CP013216.1"/>
</dbReference>
<reference evidence="1 2" key="1">
    <citation type="submission" date="2014-04" db="EMBL/GenBank/DDBJ databases">
        <title>Variable characteristics of bacteriocin-producing Streptococcus salivarius strains isolated from Malaysian subjects.</title>
        <authorList>
            <person name="Philip K."/>
            <person name="Barbour A."/>
        </authorList>
    </citation>
    <scope>NUCLEOTIDE SEQUENCE [LARGE SCALE GENOMIC DNA]</scope>
    <source>
        <strain evidence="1 2">NU10</strain>
    </source>
</reference>
<dbReference type="KEGG" id="ssah:HSISS4_01052"/>
<protein>
    <submittedName>
        <fullName evidence="1">Acetyltransferase</fullName>
    </submittedName>
</protein>
<accession>A0A074ITM3</accession>
<dbReference type="PANTHER" id="PTHR43441:SF11">
    <property type="entry name" value="RIBOSOMAL-PROTEIN-SERINE ACETYLTRANSFERASE"/>
    <property type="match status" value="1"/>
</dbReference>
<dbReference type="InterPro" id="IPR051908">
    <property type="entry name" value="Ribosomal_N-acetyltransferase"/>
</dbReference>
<gene>
    <name evidence="1" type="ORF">DL07_06185</name>
</gene>
<dbReference type="AlphaFoldDB" id="A0A074ITM3"/>
<dbReference type="GO" id="GO:0008999">
    <property type="term" value="F:protein-N-terminal-alanine acetyltransferase activity"/>
    <property type="evidence" value="ECO:0007669"/>
    <property type="project" value="TreeGrafter"/>
</dbReference>
<sequence length="194" mass="22854">MDSTNLDSELFIEYKSRGKRCQLLYISDSHSEGLYEIVSTERERLAMWLPWVEDMKSIENERAFIKYAREKMERNELFMLTICVNQKPVGMIDIHNIDLQKHQAEIGYWISEKYENQGFVKQGLKELIKIIPSKFKIDKILIYIDVDNVKSKFIPISLGFKKESKISQFEFYNGSYHDFEIYGLNVNESNIANG</sequence>
<dbReference type="Pfam" id="PF13302">
    <property type="entry name" value="Acetyltransf_3"/>
    <property type="match status" value="1"/>
</dbReference>
<evidence type="ECO:0000313" key="2">
    <source>
        <dbReference type="Proteomes" id="UP000027855"/>
    </source>
</evidence>
<name>A0A074ITM3_STRSL</name>
<proteinExistence type="predicted"/>
<dbReference type="Proteomes" id="UP000027855">
    <property type="component" value="Unassembled WGS sequence"/>
</dbReference>
<dbReference type="InterPro" id="IPR016181">
    <property type="entry name" value="Acyl_CoA_acyltransferase"/>
</dbReference>
<dbReference type="GO" id="GO:1990189">
    <property type="term" value="F:protein N-terminal-serine acetyltransferase activity"/>
    <property type="evidence" value="ECO:0007669"/>
    <property type="project" value="TreeGrafter"/>
</dbReference>
<comment type="caution">
    <text evidence="1">The sequence shown here is derived from an EMBL/GenBank/DDBJ whole genome shotgun (WGS) entry which is preliminary data.</text>
</comment>
<evidence type="ECO:0000313" key="1">
    <source>
        <dbReference type="EMBL" id="KEO43733.1"/>
    </source>
</evidence>
<dbReference type="PANTHER" id="PTHR43441">
    <property type="entry name" value="RIBOSOMAL-PROTEIN-SERINE ACETYLTRANSFERASE"/>
    <property type="match status" value="1"/>
</dbReference>
<organism evidence="1 2">
    <name type="scientific">Streptococcus salivarius</name>
    <dbReference type="NCBI Taxonomy" id="1304"/>
    <lineage>
        <taxon>Bacteria</taxon>
        <taxon>Bacillati</taxon>
        <taxon>Bacillota</taxon>
        <taxon>Bacilli</taxon>
        <taxon>Lactobacillales</taxon>
        <taxon>Streptococcaceae</taxon>
        <taxon>Streptococcus</taxon>
    </lineage>
</organism>
<dbReference type="SUPFAM" id="SSF55729">
    <property type="entry name" value="Acyl-CoA N-acyltransferases (Nat)"/>
    <property type="match status" value="1"/>
</dbReference>